<dbReference type="InterPro" id="IPR029149">
    <property type="entry name" value="Creatin/AminoP/Spt16_N"/>
</dbReference>
<evidence type="ECO:0000259" key="2">
    <source>
        <dbReference type="Pfam" id="PF00557"/>
    </source>
</evidence>
<organism evidence="5 6">
    <name type="scientific">Pelagibacter ubique</name>
    <dbReference type="NCBI Taxonomy" id="198252"/>
    <lineage>
        <taxon>Bacteria</taxon>
        <taxon>Pseudomonadati</taxon>
        <taxon>Pseudomonadota</taxon>
        <taxon>Alphaproteobacteria</taxon>
        <taxon>Candidatus Pelagibacterales</taxon>
        <taxon>Candidatus Pelagibacteraceae</taxon>
        <taxon>Candidatus Pelagibacter</taxon>
    </lineage>
</organism>
<dbReference type="SUPFAM" id="SSF53092">
    <property type="entry name" value="Creatinase/prolidase N-terminal domain"/>
    <property type="match status" value="1"/>
</dbReference>
<dbReference type="Gene3D" id="3.40.350.10">
    <property type="entry name" value="Creatinase/prolidase N-terminal domain"/>
    <property type="match status" value="2"/>
</dbReference>
<dbReference type="CDD" id="cd01085">
    <property type="entry name" value="APP"/>
    <property type="match status" value="1"/>
</dbReference>
<proteinExistence type="inferred from homology"/>
<name>A0ABX1T0G3_PELUQ</name>
<dbReference type="EMBL" id="LANA01000001">
    <property type="protein sequence ID" value="NMN67600.1"/>
    <property type="molecule type" value="Genomic_DNA"/>
</dbReference>
<reference evidence="5 6" key="1">
    <citation type="submission" date="2019-07" db="EMBL/GenBank/DDBJ databases">
        <title>SAR11 Genome Evolution.</title>
        <authorList>
            <person name="Giovannoni S."/>
        </authorList>
    </citation>
    <scope>NUCLEOTIDE SEQUENCE [LARGE SCALE GENOMIC DNA]</scope>
    <source>
        <strain evidence="5 6">HTCC9565</strain>
    </source>
</reference>
<comment type="caution">
    <text evidence="5">The sequence shown here is derived from an EMBL/GenBank/DDBJ whole genome shotgun (WGS) entry which is preliminary data.</text>
</comment>
<dbReference type="PANTHER" id="PTHR43763:SF20">
    <property type="entry name" value="XAA-PRO AMINOPEPTIDASE APEPP"/>
    <property type="match status" value="1"/>
</dbReference>
<dbReference type="Pfam" id="PF16189">
    <property type="entry name" value="Creatinase_N_2"/>
    <property type="match status" value="1"/>
</dbReference>
<keyword evidence="5" id="KW-0031">Aminopeptidase</keyword>
<accession>A0ABX1T0G3</accession>
<dbReference type="InterPro" id="IPR033740">
    <property type="entry name" value="Pept_M24B"/>
</dbReference>
<dbReference type="Pfam" id="PF00557">
    <property type="entry name" value="Peptidase_M24"/>
    <property type="match status" value="1"/>
</dbReference>
<dbReference type="InterPro" id="IPR032416">
    <property type="entry name" value="Peptidase_M24_C"/>
</dbReference>
<dbReference type="GO" id="GO:0004177">
    <property type="term" value="F:aminopeptidase activity"/>
    <property type="evidence" value="ECO:0007669"/>
    <property type="project" value="UniProtKB-KW"/>
</dbReference>
<evidence type="ECO:0000259" key="4">
    <source>
        <dbReference type="Pfam" id="PF16188"/>
    </source>
</evidence>
<feature type="domain" description="Creatinase N-terminal" evidence="3">
    <location>
        <begin position="6"/>
        <end position="124"/>
    </location>
</feature>
<dbReference type="Pfam" id="PF16188">
    <property type="entry name" value="Peptidase_M24_C"/>
    <property type="match status" value="1"/>
</dbReference>
<keyword evidence="6" id="KW-1185">Reference proteome</keyword>
<feature type="domain" description="Peptidase M24" evidence="2">
    <location>
        <begin position="292"/>
        <end position="503"/>
    </location>
</feature>
<keyword evidence="5" id="KW-0378">Hydrolase</keyword>
<dbReference type="Pfam" id="PF01321">
    <property type="entry name" value="Creatinase_N"/>
    <property type="match status" value="1"/>
</dbReference>
<dbReference type="RefSeq" id="WP_169036085.1">
    <property type="nucleotide sequence ID" value="NZ_LANA01000001.1"/>
</dbReference>
<evidence type="ECO:0000313" key="6">
    <source>
        <dbReference type="Proteomes" id="UP001166004"/>
    </source>
</evidence>
<evidence type="ECO:0000313" key="5">
    <source>
        <dbReference type="EMBL" id="NMN67600.1"/>
    </source>
</evidence>
<dbReference type="InterPro" id="IPR036005">
    <property type="entry name" value="Creatinase/aminopeptidase-like"/>
</dbReference>
<sequence length="564" mass="65776">MINKKIKKLKEKFKKYKIDGYIIPKNDEYFSEYPENDRLKNISNFSGSAGIAIILKKKNYLFVDGRYTLQAEKESAKNFNIIQIHKKLPHTIIKNLNLGYDPRIFTSKNLNNYFLNNNLIPIDNNLIDQIIEFKEKTTKPFYSLKKNIVGELFNSKILKIKNYLKLNKADYLFVSAPENVAWLLNIRGYDNPNSPIPNARLIINKNKKIFLIAKKNNLKKIIKEKIIDKGNIIDIKNLPNLIYKLKGKKFIIDNKSCSIFYENIIKSKFKILKKDDPIYKLKSIKNSHEINHMIEAHKKDGLALTKFIYWIKYVNKKKITEVEAQNKLEKFRKLNKKYLFPSFNTIAGTGSNGAIVHYRATNKTTKKINKKDILLVDSGGQYNYGTTDVTRTICFSDQKPSIKNIYTNVLKGHIAVALTDLNKDNTGKKIDLRARKYLKKRGLDYAHGTGHGVGFFLNVHEGPQSISKNNNIKIQKGMILSNEPGYYKKNHFGIRIENLVYVEKFKNKLFFNNLTVAPIERDLINYNMLNEKEKNYLFRYHLNIYSEFSDLLNKKERKWLATLI</sequence>
<dbReference type="Proteomes" id="UP001166004">
    <property type="component" value="Unassembled WGS sequence"/>
</dbReference>
<keyword evidence="5" id="KW-0645">Protease</keyword>
<feature type="domain" description="Peptidase M24 C-terminal" evidence="4">
    <location>
        <begin position="509"/>
        <end position="561"/>
    </location>
</feature>
<dbReference type="Gene3D" id="3.90.230.10">
    <property type="entry name" value="Creatinase/methionine aminopeptidase superfamily"/>
    <property type="match status" value="1"/>
</dbReference>
<protein>
    <submittedName>
        <fullName evidence="5">Xaa-Pro aminopeptidase</fullName>
    </submittedName>
</protein>
<comment type="similarity">
    <text evidence="1">Belongs to the peptidase M24B family.</text>
</comment>
<dbReference type="SUPFAM" id="SSF55920">
    <property type="entry name" value="Creatinase/aminopeptidase"/>
    <property type="match status" value="1"/>
</dbReference>
<dbReference type="InterPro" id="IPR000994">
    <property type="entry name" value="Pept_M24"/>
</dbReference>
<dbReference type="PANTHER" id="PTHR43763">
    <property type="entry name" value="XAA-PRO AMINOPEPTIDASE 1"/>
    <property type="match status" value="1"/>
</dbReference>
<evidence type="ECO:0000256" key="1">
    <source>
        <dbReference type="ARBA" id="ARBA00008766"/>
    </source>
</evidence>
<dbReference type="InterPro" id="IPR000587">
    <property type="entry name" value="Creatinase_N"/>
</dbReference>
<dbReference type="InterPro" id="IPR050422">
    <property type="entry name" value="X-Pro_aminopeptidase_P"/>
</dbReference>
<gene>
    <name evidence="5" type="ORF">VP91_00007470</name>
</gene>
<evidence type="ECO:0000259" key="3">
    <source>
        <dbReference type="Pfam" id="PF01321"/>
    </source>
</evidence>